<keyword evidence="2" id="KW-0472">Membrane</keyword>
<comment type="caution">
    <text evidence="3">The sequence shown here is derived from an EMBL/GenBank/DDBJ whole genome shotgun (WGS) entry which is preliminary data.</text>
</comment>
<keyword evidence="2" id="KW-1133">Transmembrane helix</keyword>
<keyword evidence="4" id="KW-1185">Reference proteome</keyword>
<protein>
    <submittedName>
        <fullName evidence="3">Uncharacterized protein</fullName>
    </submittedName>
</protein>
<sequence length="98" mass="10487">MKSPALGMGIGLFAMLICIIGLGLAARFILRKLWAKNNQGLGNYNEDATNVAQQGISDEENQLDSVEGTVNGSMEQNSSSKVSRANTVVEDHEDMKSG</sequence>
<evidence type="ECO:0000313" key="4">
    <source>
        <dbReference type="Proteomes" id="UP000222788"/>
    </source>
</evidence>
<feature type="transmembrane region" description="Helical" evidence="2">
    <location>
        <begin position="6"/>
        <end position="30"/>
    </location>
</feature>
<gene>
    <name evidence="3" type="ORF">CFIMG_002447RA</name>
</gene>
<feature type="region of interest" description="Disordered" evidence="1">
    <location>
        <begin position="69"/>
        <end position="98"/>
    </location>
</feature>
<accession>A0A2C5XCE6</accession>
<feature type="compositionally biased region" description="Polar residues" evidence="1">
    <location>
        <begin position="69"/>
        <end position="86"/>
    </location>
</feature>
<proteinExistence type="predicted"/>
<organism evidence="3 4">
    <name type="scientific">Ceratocystis fimbriata CBS 114723</name>
    <dbReference type="NCBI Taxonomy" id="1035309"/>
    <lineage>
        <taxon>Eukaryota</taxon>
        <taxon>Fungi</taxon>
        <taxon>Dikarya</taxon>
        <taxon>Ascomycota</taxon>
        <taxon>Pezizomycotina</taxon>
        <taxon>Sordariomycetes</taxon>
        <taxon>Hypocreomycetidae</taxon>
        <taxon>Microascales</taxon>
        <taxon>Ceratocystidaceae</taxon>
        <taxon>Ceratocystis</taxon>
    </lineage>
</organism>
<evidence type="ECO:0000313" key="3">
    <source>
        <dbReference type="EMBL" id="PHH54521.1"/>
    </source>
</evidence>
<evidence type="ECO:0000256" key="1">
    <source>
        <dbReference type="SAM" id="MobiDB-lite"/>
    </source>
</evidence>
<dbReference type="AlphaFoldDB" id="A0A2C5XCE6"/>
<name>A0A2C5XCE6_9PEZI</name>
<feature type="compositionally biased region" description="Basic and acidic residues" evidence="1">
    <location>
        <begin position="89"/>
        <end position="98"/>
    </location>
</feature>
<dbReference type="EMBL" id="APWK03000025">
    <property type="protein sequence ID" value="PHH54521.1"/>
    <property type="molecule type" value="Genomic_DNA"/>
</dbReference>
<reference evidence="3 4" key="2">
    <citation type="journal article" date="2013" name="IMA Fungus">
        <title>IMA Genome-F 1: Ceratocystis fimbriata: Draft nuclear genome sequence for the plant pathogen, Ceratocystis fimbriata.</title>
        <authorList>
            <person name="Wilken P.M."/>
            <person name="Steenkamp E.T."/>
            <person name="Wingfield M.J."/>
            <person name="de Beer Z.W."/>
            <person name="Wingfield B.D."/>
        </authorList>
    </citation>
    <scope>NUCLEOTIDE SEQUENCE [LARGE SCALE GENOMIC DNA]</scope>
    <source>
        <strain evidence="3 4">CBS 114723</strain>
    </source>
</reference>
<keyword evidence="2" id="KW-0812">Transmembrane</keyword>
<reference evidence="3 4" key="1">
    <citation type="journal article" date="2013" name="Fungal Biol.">
        <title>Analysis of microsatellite markers in the genome of the plant pathogen Ceratocystis fimbriata.</title>
        <authorList>
            <person name="Simpson M.C."/>
            <person name="Wilken P.M."/>
            <person name="Coetzee M.P."/>
            <person name="Wingfield M.J."/>
            <person name="Wingfield B.D."/>
        </authorList>
    </citation>
    <scope>NUCLEOTIDE SEQUENCE [LARGE SCALE GENOMIC DNA]</scope>
    <source>
        <strain evidence="3 4">CBS 114723</strain>
    </source>
</reference>
<evidence type="ECO:0000256" key="2">
    <source>
        <dbReference type="SAM" id="Phobius"/>
    </source>
</evidence>
<dbReference type="Proteomes" id="UP000222788">
    <property type="component" value="Unassembled WGS sequence"/>
</dbReference>